<name>A0A1N6PMG0_9RHOO</name>
<dbReference type="EMBL" id="FTMD01000002">
    <property type="protein sequence ID" value="SIQ05540.1"/>
    <property type="molecule type" value="Genomic_DNA"/>
</dbReference>
<dbReference type="Gene3D" id="2.60.40.2280">
    <property type="entry name" value="Heavy-metal resistance protein CzcE"/>
    <property type="match status" value="1"/>
</dbReference>
<sequence length="147" mass="15709">MTSNISRRASGQPEHVRAIQLAARIAFSAAILAAAAGAAAHTEYSENGSAHWLEHVGSTPAQPTPRQLAPYGYAAPDAAPARVFVVGKDSRYLNVVQLETVAIRIGDKTTTWTFDAIPRRNFPLSQIIPGADGVTVHVAENPLYRGH</sequence>
<evidence type="ECO:0000313" key="2">
    <source>
        <dbReference type="Proteomes" id="UP000186819"/>
    </source>
</evidence>
<proteinExistence type="predicted"/>
<accession>A0A1N6PMG0</accession>
<organism evidence="1 2">
    <name type="scientific">Aromatoleum tolulyticum</name>
    <dbReference type="NCBI Taxonomy" id="34027"/>
    <lineage>
        <taxon>Bacteria</taxon>
        <taxon>Pseudomonadati</taxon>
        <taxon>Pseudomonadota</taxon>
        <taxon>Betaproteobacteria</taxon>
        <taxon>Rhodocyclales</taxon>
        <taxon>Rhodocyclaceae</taxon>
        <taxon>Aromatoleum</taxon>
    </lineage>
</organism>
<dbReference type="Pfam" id="PF16986">
    <property type="entry name" value="CzcE"/>
    <property type="match status" value="1"/>
</dbReference>
<protein>
    <submittedName>
        <fullName evidence="1">Heavy-metal resistance protein CzcE</fullName>
    </submittedName>
</protein>
<dbReference type="AlphaFoldDB" id="A0A1N6PMG0"/>
<dbReference type="RefSeq" id="WP_076600643.1">
    <property type="nucleotide sequence ID" value="NZ_FTMD01000002.1"/>
</dbReference>
<keyword evidence="2" id="KW-1185">Reference proteome</keyword>
<evidence type="ECO:0000313" key="1">
    <source>
        <dbReference type="EMBL" id="SIQ05540.1"/>
    </source>
</evidence>
<dbReference type="Proteomes" id="UP000186819">
    <property type="component" value="Unassembled WGS sequence"/>
</dbReference>
<dbReference type="InterPro" id="IPR031560">
    <property type="entry name" value="CzcE"/>
</dbReference>
<reference evidence="2" key="1">
    <citation type="submission" date="2017-01" db="EMBL/GenBank/DDBJ databases">
        <authorList>
            <person name="Varghese N."/>
            <person name="Submissions S."/>
        </authorList>
    </citation>
    <scope>NUCLEOTIDE SEQUENCE [LARGE SCALE GENOMIC DNA]</scope>
    <source>
        <strain evidence="2">ATCC 51758</strain>
    </source>
</reference>
<gene>
    <name evidence="1" type="ORF">SAMN05421829_102114</name>
</gene>
<dbReference type="InterPro" id="IPR038674">
    <property type="entry name" value="CzcE_sf"/>
</dbReference>
<dbReference type="OrthoDB" id="8760010at2"/>